<feature type="binding site" evidence="10 14">
    <location>
        <begin position="142"/>
        <end position="145"/>
    </location>
    <ligand>
        <name>substrate</name>
    </ligand>
</feature>
<comment type="cofactor">
    <cofactor evidence="10 13">
        <name>a divalent metal cation</name>
        <dbReference type="ChEBI" id="CHEBI:60240"/>
    </cofactor>
    <text evidence="10 13">Binds 1 divalent metal cation per subunit.</text>
</comment>
<feature type="binding site" evidence="10 13">
    <location>
        <position position="33"/>
    </location>
    <ligand>
        <name>a divalent metal cation</name>
        <dbReference type="ChEBI" id="CHEBI:60240"/>
    </ligand>
</feature>
<dbReference type="InterPro" id="IPR000056">
    <property type="entry name" value="Ribul_P_3_epim-like"/>
</dbReference>
<dbReference type="SUPFAM" id="SSF51366">
    <property type="entry name" value="Ribulose-phoshate binding barrel"/>
    <property type="match status" value="1"/>
</dbReference>
<comment type="catalytic activity">
    <reaction evidence="1 10 11">
        <text>D-ribulose 5-phosphate = D-xylulose 5-phosphate</text>
        <dbReference type="Rhea" id="RHEA:13677"/>
        <dbReference type="ChEBI" id="CHEBI:57737"/>
        <dbReference type="ChEBI" id="CHEBI:58121"/>
        <dbReference type="EC" id="5.1.3.1"/>
    </reaction>
</comment>
<feature type="binding site" evidence="10 14">
    <location>
        <position position="66"/>
    </location>
    <ligand>
        <name>substrate</name>
    </ligand>
</feature>
<evidence type="ECO:0000256" key="7">
    <source>
        <dbReference type="ARBA" id="ARBA00013188"/>
    </source>
</evidence>
<evidence type="ECO:0000256" key="10">
    <source>
        <dbReference type="HAMAP-Rule" id="MF_02227"/>
    </source>
</evidence>
<evidence type="ECO:0000256" key="6">
    <source>
        <dbReference type="ARBA" id="ARBA00009541"/>
    </source>
</evidence>
<evidence type="ECO:0000256" key="13">
    <source>
        <dbReference type="PIRSR" id="PIRSR001461-2"/>
    </source>
</evidence>
<comment type="caution">
    <text evidence="10">Lacks conserved residue(s) required for the propagation of feature annotation.</text>
</comment>
<feature type="binding site" evidence="10">
    <location>
        <begin position="175"/>
        <end position="177"/>
    </location>
    <ligand>
        <name>substrate</name>
    </ligand>
</feature>
<evidence type="ECO:0000256" key="14">
    <source>
        <dbReference type="PIRSR" id="PIRSR001461-3"/>
    </source>
</evidence>
<protein>
    <recommendedName>
        <fullName evidence="7 10">Ribulose-phosphate 3-epimerase</fullName>
        <ecNumber evidence="7 10">5.1.3.1</ecNumber>
    </recommendedName>
</protein>
<dbReference type="InterPro" id="IPR011060">
    <property type="entry name" value="RibuloseP-bd_barrel"/>
</dbReference>
<dbReference type="InterPro" id="IPR013785">
    <property type="entry name" value="Aldolase_TIM"/>
</dbReference>
<dbReference type="NCBIfam" id="NF004076">
    <property type="entry name" value="PRK05581.1-4"/>
    <property type="match status" value="1"/>
</dbReference>
<dbReference type="GO" id="GO:0046872">
    <property type="term" value="F:metal ion binding"/>
    <property type="evidence" value="ECO:0007669"/>
    <property type="project" value="UniProtKB-UniRule"/>
</dbReference>
<dbReference type="GO" id="GO:0019323">
    <property type="term" value="P:pentose catabolic process"/>
    <property type="evidence" value="ECO:0007669"/>
    <property type="project" value="UniProtKB-UniRule"/>
</dbReference>
<evidence type="ECO:0000256" key="1">
    <source>
        <dbReference type="ARBA" id="ARBA00001782"/>
    </source>
</evidence>
<dbReference type="PANTHER" id="PTHR11749">
    <property type="entry name" value="RIBULOSE-5-PHOSPHATE-3-EPIMERASE"/>
    <property type="match status" value="1"/>
</dbReference>
<keyword evidence="9 10" id="KW-0413">Isomerase</keyword>
<feature type="active site" description="Proton donor" evidence="10 12">
    <location>
        <position position="175"/>
    </location>
</feature>
<dbReference type="GO" id="GO:0004750">
    <property type="term" value="F:D-ribulose-phosphate 3-epimerase activity"/>
    <property type="evidence" value="ECO:0007669"/>
    <property type="project" value="UniProtKB-UniRule"/>
</dbReference>
<comment type="function">
    <text evidence="10">Catalyzes the reversible epimerization of D-ribulose 5-phosphate to D-xylulose 5-phosphate.</text>
</comment>
<comment type="cofactor">
    <cofactor evidence="4">
        <name>Zn(2+)</name>
        <dbReference type="ChEBI" id="CHEBI:29105"/>
    </cofactor>
</comment>
<feature type="binding site" evidence="10 13">
    <location>
        <position position="66"/>
    </location>
    <ligand>
        <name>a divalent metal cation</name>
        <dbReference type="ChEBI" id="CHEBI:60240"/>
    </ligand>
</feature>
<dbReference type="RefSeq" id="WP_084121476.1">
    <property type="nucleotide sequence ID" value="NZ_LT838813.1"/>
</dbReference>
<keyword evidence="10 11" id="KW-0119">Carbohydrate metabolism</keyword>
<dbReference type="NCBIfam" id="TIGR01163">
    <property type="entry name" value="rpe"/>
    <property type="match status" value="1"/>
</dbReference>
<dbReference type="AlphaFoldDB" id="A0A1W2H7E4"/>
<dbReference type="GO" id="GO:0006098">
    <property type="term" value="P:pentose-phosphate shunt"/>
    <property type="evidence" value="ECO:0007669"/>
    <property type="project" value="UniProtKB-UniRule"/>
</dbReference>
<comment type="cofactor">
    <cofactor evidence="2">
        <name>Mn(2+)</name>
        <dbReference type="ChEBI" id="CHEBI:29035"/>
    </cofactor>
</comment>
<dbReference type="EC" id="5.1.3.1" evidence="7 10"/>
<sequence>MPIQISPSVLASDFANLQSEIEMLNDSEADFIHVDIMDGVFVPNISFGIPVTEAINKHAKKPLDVHLMIVNPDFYLESFKKAGANIISVHIEACNHLHRTLQAIKDLGCKAGVAINPHTSVNLLEDVIKDLDLVCVMSVNPGFGGQKFIENTFNKVRVLKDLIEKKGSHALIEIDGGVNQNNAPLLIQAGADILVAGNFVFSAENPIETIRQLKNL</sequence>
<keyword evidence="16" id="KW-1185">Reference proteome</keyword>
<dbReference type="FunFam" id="3.20.20.70:FF:000004">
    <property type="entry name" value="Ribulose-phosphate 3-epimerase"/>
    <property type="match status" value="1"/>
</dbReference>
<evidence type="ECO:0000256" key="8">
    <source>
        <dbReference type="ARBA" id="ARBA00022723"/>
    </source>
</evidence>
<dbReference type="STRING" id="758820.SAMN00777080_3310"/>
<proteinExistence type="inferred from homology"/>
<dbReference type="EMBL" id="LT838813">
    <property type="protein sequence ID" value="SMD44684.1"/>
    <property type="molecule type" value="Genomic_DNA"/>
</dbReference>
<dbReference type="PROSITE" id="PS01086">
    <property type="entry name" value="RIBUL_P_3_EPIMER_2"/>
    <property type="match status" value="1"/>
</dbReference>
<reference evidence="16" key="1">
    <citation type="submission" date="2017-04" db="EMBL/GenBank/DDBJ databases">
        <authorList>
            <person name="Varghese N."/>
            <person name="Submissions S."/>
        </authorList>
    </citation>
    <scope>NUCLEOTIDE SEQUENCE [LARGE SCALE GENOMIC DNA]</scope>
    <source>
        <strain evidence="16">DSM 16537</strain>
    </source>
</reference>
<feature type="binding site" evidence="10 14">
    <location>
        <position position="8"/>
    </location>
    <ligand>
        <name>substrate</name>
    </ligand>
</feature>
<evidence type="ECO:0000256" key="5">
    <source>
        <dbReference type="ARBA" id="ARBA00001954"/>
    </source>
</evidence>
<comment type="similarity">
    <text evidence="6 10 11">Belongs to the ribulose-phosphate 3-epimerase family.</text>
</comment>
<name>A0A1W2H7E4_9BACT</name>
<feature type="binding site" evidence="14">
    <location>
        <position position="177"/>
    </location>
    <ligand>
        <name>substrate</name>
    </ligand>
</feature>
<dbReference type="PROSITE" id="PS01085">
    <property type="entry name" value="RIBUL_P_3_EPIMER_1"/>
    <property type="match status" value="1"/>
</dbReference>
<feature type="binding site" evidence="10 13">
    <location>
        <position position="175"/>
    </location>
    <ligand>
        <name>a divalent metal cation</name>
        <dbReference type="ChEBI" id="CHEBI:60240"/>
    </ligand>
</feature>
<evidence type="ECO:0000256" key="11">
    <source>
        <dbReference type="PIRNR" id="PIRNR001461"/>
    </source>
</evidence>
<dbReference type="Pfam" id="PF00834">
    <property type="entry name" value="Ribul_P_3_epim"/>
    <property type="match status" value="1"/>
</dbReference>
<keyword evidence="13" id="KW-0464">Manganese</keyword>
<feature type="binding site" evidence="10 13">
    <location>
        <position position="35"/>
    </location>
    <ligand>
        <name>a divalent metal cation</name>
        <dbReference type="ChEBI" id="CHEBI:60240"/>
    </ligand>
</feature>
<dbReference type="Gene3D" id="3.20.20.70">
    <property type="entry name" value="Aldolase class I"/>
    <property type="match status" value="1"/>
</dbReference>
<evidence type="ECO:0000313" key="16">
    <source>
        <dbReference type="Proteomes" id="UP000192333"/>
    </source>
</evidence>
<keyword evidence="8 10" id="KW-0479">Metal-binding</keyword>
<evidence type="ECO:0000256" key="12">
    <source>
        <dbReference type="PIRSR" id="PIRSR001461-1"/>
    </source>
</evidence>
<dbReference type="Proteomes" id="UP000192333">
    <property type="component" value="Chromosome I"/>
</dbReference>
<evidence type="ECO:0000256" key="4">
    <source>
        <dbReference type="ARBA" id="ARBA00001947"/>
    </source>
</evidence>
<dbReference type="HAMAP" id="MF_02227">
    <property type="entry name" value="RPE"/>
    <property type="match status" value="1"/>
</dbReference>
<organism evidence="15 16">
    <name type="scientific">Aquiflexum balticum DSM 16537</name>
    <dbReference type="NCBI Taxonomy" id="758820"/>
    <lineage>
        <taxon>Bacteria</taxon>
        <taxon>Pseudomonadati</taxon>
        <taxon>Bacteroidota</taxon>
        <taxon>Cytophagia</taxon>
        <taxon>Cytophagales</taxon>
        <taxon>Cyclobacteriaceae</taxon>
        <taxon>Aquiflexum</taxon>
    </lineage>
</organism>
<dbReference type="CDD" id="cd00429">
    <property type="entry name" value="RPE"/>
    <property type="match status" value="1"/>
</dbReference>
<dbReference type="PIRSF" id="PIRSF001461">
    <property type="entry name" value="RPE"/>
    <property type="match status" value="1"/>
</dbReference>
<keyword evidence="13" id="KW-0862">Zinc</keyword>
<evidence type="ECO:0000313" key="15">
    <source>
        <dbReference type="EMBL" id="SMD44684.1"/>
    </source>
</evidence>
<comment type="cofactor">
    <cofactor evidence="5">
        <name>Fe(2+)</name>
        <dbReference type="ChEBI" id="CHEBI:29033"/>
    </cofactor>
</comment>
<gene>
    <name evidence="10" type="primary">rpe</name>
    <name evidence="15" type="ORF">SAMN00777080_3310</name>
</gene>
<comment type="cofactor">
    <cofactor evidence="3">
        <name>Co(2+)</name>
        <dbReference type="ChEBI" id="CHEBI:48828"/>
    </cofactor>
</comment>
<keyword evidence="13" id="KW-0170">Cobalt</keyword>
<dbReference type="OrthoDB" id="1645589at2"/>
<comment type="pathway">
    <text evidence="10">Carbohydrate degradation.</text>
</comment>
<feature type="active site" description="Proton acceptor" evidence="10 12">
    <location>
        <position position="35"/>
    </location>
</feature>
<evidence type="ECO:0000256" key="9">
    <source>
        <dbReference type="ARBA" id="ARBA00023235"/>
    </source>
</evidence>
<dbReference type="GO" id="GO:0005737">
    <property type="term" value="C:cytoplasm"/>
    <property type="evidence" value="ECO:0007669"/>
    <property type="project" value="UniProtKB-ARBA"/>
</dbReference>
<accession>A0A1W2H7E4</accession>
<dbReference type="InterPro" id="IPR026019">
    <property type="entry name" value="Ribul_P_3_epim"/>
</dbReference>
<evidence type="ECO:0000256" key="3">
    <source>
        <dbReference type="ARBA" id="ARBA00001941"/>
    </source>
</evidence>
<evidence type="ECO:0000256" key="2">
    <source>
        <dbReference type="ARBA" id="ARBA00001936"/>
    </source>
</evidence>